<gene>
    <name evidence="2" type="ORF">GCM10009675_49660</name>
</gene>
<protein>
    <recommendedName>
        <fullName evidence="4">Secreted protein</fullName>
    </recommendedName>
</protein>
<feature type="region of interest" description="Disordered" evidence="1">
    <location>
        <begin position="28"/>
        <end position="59"/>
    </location>
</feature>
<name>A0ABP4GGD9_9PSEU</name>
<feature type="compositionally biased region" description="Low complexity" evidence="1">
    <location>
        <begin position="31"/>
        <end position="46"/>
    </location>
</feature>
<comment type="caution">
    <text evidence="2">The sequence shown here is derived from an EMBL/GenBank/DDBJ whole genome shotgun (WGS) entry which is preliminary data.</text>
</comment>
<evidence type="ECO:0008006" key="4">
    <source>
        <dbReference type="Google" id="ProtNLM"/>
    </source>
</evidence>
<keyword evidence="3" id="KW-1185">Reference proteome</keyword>
<evidence type="ECO:0000313" key="3">
    <source>
        <dbReference type="Proteomes" id="UP001500467"/>
    </source>
</evidence>
<evidence type="ECO:0000256" key="1">
    <source>
        <dbReference type="SAM" id="MobiDB-lite"/>
    </source>
</evidence>
<accession>A0ABP4GGD9</accession>
<dbReference type="EMBL" id="BAAALM010000020">
    <property type="protein sequence ID" value="GAA1220897.1"/>
    <property type="molecule type" value="Genomic_DNA"/>
</dbReference>
<proteinExistence type="predicted"/>
<reference evidence="3" key="1">
    <citation type="journal article" date="2019" name="Int. J. Syst. Evol. Microbiol.">
        <title>The Global Catalogue of Microorganisms (GCM) 10K type strain sequencing project: providing services to taxonomists for standard genome sequencing and annotation.</title>
        <authorList>
            <consortium name="The Broad Institute Genomics Platform"/>
            <consortium name="The Broad Institute Genome Sequencing Center for Infectious Disease"/>
            <person name="Wu L."/>
            <person name="Ma J."/>
        </authorList>
    </citation>
    <scope>NUCLEOTIDE SEQUENCE [LARGE SCALE GENOMIC DNA]</scope>
    <source>
        <strain evidence="3">JCM 13022</strain>
    </source>
</reference>
<sequence length="118" mass="12557">MPTSGSLSRPSCCRAFWDTVCSAKAAPAKSTPTRTATTTSTTVTILRTRRPERGEDDLEGVDTVSLTSGSQSASGGFWRTLETAGCDTSPIHNAHEDTRIVNTALCDARSTCCSFHDL</sequence>
<evidence type="ECO:0000313" key="2">
    <source>
        <dbReference type="EMBL" id="GAA1220897.1"/>
    </source>
</evidence>
<dbReference type="Proteomes" id="UP001500467">
    <property type="component" value="Unassembled WGS sequence"/>
</dbReference>
<organism evidence="2 3">
    <name type="scientific">Prauserella alba</name>
    <dbReference type="NCBI Taxonomy" id="176898"/>
    <lineage>
        <taxon>Bacteria</taxon>
        <taxon>Bacillati</taxon>
        <taxon>Actinomycetota</taxon>
        <taxon>Actinomycetes</taxon>
        <taxon>Pseudonocardiales</taxon>
        <taxon>Pseudonocardiaceae</taxon>
        <taxon>Prauserella</taxon>
    </lineage>
</organism>